<evidence type="ECO:0000256" key="13">
    <source>
        <dbReference type="ARBA" id="ARBA00023204"/>
    </source>
</evidence>
<keyword evidence="7" id="KW-0004">4Fe-4S</keyword>
<dbReference type="Pfam" id="PF14815">
    <property type="entry name" value="NUDIX_4"/>
    <property type="match status" value="1"/>
</dbReference>
<comment type="function">
    <text evidence="3">Adenine glycosylase active on G-A mispairs. MutY also corrects error-prone DNA synthesis past GO lesions which are due to the oxidatively damaged form of guanine: 7,8-dihydro-8-oxoguanine (8-oxo-dGTP).</text>
</comment>
<dbReference type="CDD" id="cd00056">
    <property type="entry name" value="ENDO3c"/>
    <property type="match status" value="1"/>
</dbReference>
<dbReference type="GO" id="GO:0032357">
    <property type="term" value="F:oxidized purine DNA binding"/>
    <property type="evidence" value="ECO:0007669"/>
    <property type="project" value="TreeGrafter"/>
</dbReference>
<dbReference type="Pfam" id="PF00730">
    <property type="entry name" value="HhH-GPD"/>
    <property type="match status" value="1"/>
</dbReference>
<evidence type="ECO:0000256" key="1">
    <source>
        <dbReference type="ARBA" id="ARBA00000843"/>
    </source>
</evidence>
<organism evidence="16 17">
    <name type="scientific">Candidatus Bilophila faecipullorum</name>
    <dbReference type="NCBI Taxonomy" id="2838482"/>
    <lineage>
        <taxon>Bacteria</taxon>
        <taxon>Pseudomonadati</taxon>
        <taxon>Thermodesulfobacteriota</taxon>
        <taxon>Desulfovibrionia</taxon>
        <taxon>Desulfovibrionales</taxon>
        <taxon>Desulfovibrionaceae</taxon>
        <taxon>Bilophila</taxon>
    </lineage>
</organism>
<dbReference type="Gene3D" id="3.90.79.10">
    <property type="entry name" value="Nucleoside Triphosphate Pyrophosphohydrolase"/>
    <property type="match status" value="1"/>
</dbReference>
<dbReference type="InterPro" id="IPR029119">
    <property type="entry name" value="MutY_C"/>
</dbReference>
<evidence type="ECO:0000256" key="14">
    <source>
        <dbReference type="ARBA" id="ARBA00023295"/>
    </source>
</evidence>
<dbReference type="GO" id="GO:0051539">
    <property type="term" value="F:4 iron, 4 sulfur cluster binding"/>
    <property type="evidence" value="ECO:0007669"/>
    <property type="project" value="UniProtKB-KW"/>
</dbReference>
<dbReference type="PROSITE" id="PS51462">
    <property type="entry name" value="NUDIX"/>
    <property type="match status" value="1"/>
</dbReference>
<dbReference type="PROSITE" id="PS01155">
    <property type="entry name" value="ENDONUCLEASE_III_2"/>
    <property type="match status" value="1"/>
</dbReference>
<evidence type="ECO:0000313" key="17">
    <source>
        <dbReference type="Proteomes" id="UP000824264"/>
    </source>
</evidence>
<dbReference type="InterPro" id="IPR004036">
    <property type="entry name" value="Endonuclease-III-like_CS2"/>
</dbReference>
<sequence length="370" mass="41462">MNDKRRFTLIQERLLAWFAANRRPLPWRDDYNPYRTWIAEVMMQQTQMDRGVRYFLRWMERFPDVAAVAEAPEEDVLKAWEGLGYYRRARNIQAAARAVMERHGGVFPSRYADILTLPGVGPYTAGAIASTAFNEEVPCVDGNVERVLSRVFDIDTPVKEEPAKSRIRQLAQALIPKGRARDFNQALMELGALVCRKNPDCGECPLADICESRHLGITADRPVPGKKAAITPLEVVCGVLLHEGKVFIQRRGEKDVWAGLWEFPGGCVEPGESPEEAVVREWKEETGFDVAIVERLATIRHGYTTYRITLHCFLLRLKGAPLGSPLPAELTAATACQWIAPQDIEAFPLPAPHRKLADTCGLFDKPGPGE</sequence>
<keyword evidence="12" id="KW-0411">Iron-sulfur</keyword>
<dbReference type="GO" id="GO:0006298">
    <property type="term" value="P:mismatch repair"/>
    <property type="evidence" value="ECO:0007669"/>
    <property type="project" value="TreeGrafter"/>
</dbReference>
<dbReference type="PRINTS" id="PR00502">
    <property type="entry name" value="NUDIXFAMILY"/>
</dbReference>
<dbReference type="Pfam" id="PF00633">
    <property type="entry name" value="HHH"/>
    <property type="match status" value="1"/>
</dbReference>
<evidence type="ECO:0000256" key="6">
    <source>
        <dbReference type="ARBA" id="ARBA00022023"/>
    </source>
</evidence>
<comment type="catalytic activity">
    <reaction evidence="1">
        <text>Hydrolyzes free adenine bases from 7,8-dihydro-8-oxoguanine:adenine mismatched double-stranded DNA, leaving an apurinic site.</text>
        <dbReference type="EC" id="3.2.2.31"/>
    </reaction>
</comment>
<dbReference type="InterPro" id="IPR044298">
    <property type="entry name" value="MIG/MutY"/>
</dbReference>
<dbReference type="EC" id="3.2.2.31" evidence="5"/>
<dbReference type="SUPFAM" id="SSF48150">
    <property type="entry name" value="DNA-glycosylase"/>
    <property type="match status" value="1"/>
</dbReference>
<keyword evidence="11" id="KW-0408">Iron</keyword>
<dbReference type="GO" id="GO:0000701">
    <property type="term" value="F:purine-specific mismatch base pair DNA N-glycosylase activity"/>
    <property type="evidence" value="ECO:0007669"/>
    <property type="project" value="UniProtKB-EC"/>
</dbReference>
<comment type="caution">
    <text evidence="16">The sequence shown here is derived from an EMBL/GenBank/DDBJ whole genome shotgun (WGS) entry which is preliminary data.</text>
</comment>
<dbReference type="SMART" id="SM00525">
    <property type="entry name" value="FES"/>
    <property type="match status" value="1"/>
</dbReference>
<evidence type="ECO:0000256" key="11">
    <source>
        <dbReference type="ARBA" id="ARBA00023004"/>
    </source>
</evidence>
<evidence type="ECO:0000256" key="8">
    <source>
        <dbReference type="ARBA" id="ARBA00022723"/>
    </source>
</evidence>
<keyword evidence="14" id="KW-0326">Glycosidase</keyword>
<evidence type="ECO:0000256" key="12">
    <source>
        <dbReference type="ARBA" id="ARBA00023014"/>
    </source>
</evidence>
<dbReference type="NCBIfam" id="TIGR01084">
    <property type="entry name" value="mutY"/>
    <property type="match status" value="1"/>
</dbReference>
<evidence type="ECO:0000259" key="15">
    <source>
        <dbReference type="PROSITE" id="PS51462"/>
    </source>
</evidence>
<dbReference type="InterPro" id="IPR000086">
    <property type="entry name" value="NUDIX_hydrolase_dom"/>
</dbReference>
<dbReference type="EMBL" id="DXGI01000339">
    <property type="protein sequence ID" value="HIW79249.1"/>
    <property type="molecule type" value="Genomic_DNA"/>
</dbReference>
<dbReference type="Gene3D" id="1.10.340.30">
    <property type="entry name" value="Hypothetical protein, domain 2"/>
    <property type="match status" value="1"/>
</dbReference>
<dbReference type="InterPro" id="IPR020476">
    <property type="entry name" value="Nudix_hydrolase"/>
</dbReference>
<feature type="domain" description="Nudix hydrolase" evidence="15">
    <location>
        <begin position="231"/>
        <end position="364"/>
    </location>
</feature>
<proteinExistence type="inferred from homology"/>
<dbReference type="Gene3D" id="1.10.1670.10">
    <property type="entry name" value="Helix-hairpin-Helix base-excision DNA repair enzymes (C-terminal)"/>
    <property type="match status" value="1"/>
</dbReference>
<dbReference type="InterPro" id="IPR003265">
    <property type="entry name" value="HhH-GPD_domain"/>
</dbReference>
<comment type="similarity">
    <text evidence="4">Belongs to the Nth/MutY family.</text>
</comment>
<dbReference type="InterPro" id="IPR005760">
    <property type="entry name" value="A/G_AdeGlyc_MutY"/>
</dbReference>
<dbReference type="SUPFAM" id="SSF55811">
    <property type="entry name" value="Nudix"/>
    <property type="match status" value="1"/>
</dbReference>
<evidence type="ECO:0000256" key="9">
    <source>
        <dbReference type="ARBA" id="ARBA00022763"/>
    </source>
</evidence>
<dbReference type="Pfam" id="PF10576">
    <property type="entry name" value="EndIII_4Fe-2S"/>
    <property type="match status" value="1"/>
</dbReference>
<evidence type="ECO:0000256" key="5">
    <source>
        <dbReference type="ARBA" id="ARBA00012045"/>
    </source>
</evidence>
<gene>
    <name evidence="16" type="primary">mutY</name>
    <name evidence="16" type="ORF">H9874_08915</name>
</gene>
<dbReference type="GO" id="GO:0006284">
    <property type="term" value="P:base-excision repair"/>
    <property type="evidence" value="ECO:0007669"/>
    <property type="project" value="InterPro"/>
</dbReference>
<reference evidence="16" key="2">
    <citation type="submission" date="2021-04" db="EMBL/GenBank/DDBJ databases">
        <authorList>
            <person name="Gilroy R."/>
        </authorList>
    </citation>
    <scope>NUCLEOTIDE SEQUENCE</scope>
    <source>
        <strain evidence="16">ChiSxjej5B17-1746</strain>
    </source>
</reference>
<dbReference type="Proteomes" id="UP000824264">
    <property type="component" value="Unassembled WGS sequence"/>
</dbReference>
<reference evidence="16" key="1">
    <citation type="journal article" date="2021" name="PeerJ">
        <title>Extensive microbial diversity within the chicken gut microbiome revealed by metagenomics and culture.</title>
        <authorList>
            <person name="Gilroy R."/>
            <person name="Ravi A."/>
            <person name="Getino M."/>
            <person name="Pursley I."/>
            <person name="Horton D.L."/>
            <person name="Alikhan N.F."/>
            <person name="Baker D."/>
            <person name="Gharbi K."/>
            <person name="Hall N."/>
            <person name="Watson M."/>
            <person name="Adriaenssens E.M."/>
            <person name="Foster-Nyarko E."/>
            <person name="Jarju S."/>
            <person name="Secka A."/>
            <person name="Antonio M."/>
            <person name="Oren A."/>
            <person name="Chaudhuri R.R."/>
            <person name="La Ragione R."/>
            <person name="Hildebrand F."/>
            <person name="Pallen M.J."/>
        </authorList>
    </citation>
    <scope>NUCLEOTIDE SEQUENCE</scope>
    <source>
        <strain evidence="16">ChiSxjej5B17-1746</strain>
    </source>
</reference>
<dbReference type="PANTHER" id="PTHR42944:SF1">
    <property type="entry name" value="ADENINE DNA GLYCOSYLASE"/>
    <property type="match status" value="1"/>
</dbReference>
<dbReference type="FunFam" id="1.10.340.30:FF:000002">
    <property type="entry name" value="Adenine DNA glycosylase"/>
    <property type="match status" value="1"/>
</dbReference>
<dbReference type="InterPro" id="IPR011257">
    <property type="entry name" value="DNA_glycosylase"/>
</dbReference>
<keyword evidence="10" id="KW-0378">Hydrolase</keyword>
<keyword evidence="8" id="KW-0479">Metal-binding</keyword>
<protein>
    <recommendedName>
        <fullName evidence="6">Adenine DNA glycosylase</fullName>
        <ecNumber evidence="5">3.2.2.31</ecNumber>
    </recommendedName>
</protein>
<keyword evidence="9" id="KW-0227">DNA damage</keyword>
<keyword evidence="13" id="KW-0234">DNA repair</keyword>
<evidence type="ECO:0000256" key="3">
    <source>
        <dbReference type="ARBA" id="ARBA00002933"/>
    </source>
</evidence>
<dbReference type="InterPro" id="IPR023170">
    <property type="entry name" value="HhH_base_excis_C"/>
</dbReference>
<dbReference type="InterPro" id="IPR015797">
    <property type="entry name" value="NUDIX_hydrolase-like_dom_sf"/>
</dbReference>
<dbReference type="CDD" id="cd03425">
    <property type="entry name" value="NUDIX_MutT_NudA_like"/>
    <property type="match status" value="1"/>
</dbReference>
<evidence type="ECO:0000313" key="16">
    <source>
        <dbReference type="EMBL" id="HIW79249.1"/>
    </source>
</evidence>
<evidence type="ECO:0000256" key="4">
    <source>
        <dbReference type="ARBA" id="ARBA00008343"/>
    </source>
</evidence>
<accession>A0A9D1R0Y6</accession>
<comment type="cofactor">
    <cofactor evidence="2">
        <name>[4Fe-4S] cluster</name>
        <dbReference type="ChEBI" id="CHEBI:49883"/>
    </cofactor>
</comment>
<dbReference type="SMART" id="SM00478">
    <property type="entry name" value="ENDO3c"/>
    <property type="match status" value="1"/>
</dbReference>
<evidence type="ECO:0000256" key="2">
    <source>
        <dbReference type="ARBA" id="ARBA00001966"/>
    </source>
</evidence>
<evidence type="ECO:0000256" key="7">
    <source>
        <dbReference type="ARBA" id="ARBA00022485"/>
    </source>
</evidence>
<dbReference type="InterPro" id="IPR000445">
    <property type="entry name" value="HhH_motif"/>
</dbReference>
<evidence type="ECO:0000256" key="10">
    <source>
        <dbReference type="ARBA" id="ARBA00022801"/>
    </source>
</evidence>
<dbReference type="AlphaFoldDB" id="A0A9D1R0Y6"/>
<dbReference type="GO" id="GO:0035485">
    <property type="term" value="F:adenine/guanine mispair binding"/>
    <property type="evidence" value="ECO:0007669"/>
    <property type="project" value="TreeGrafter"/>
</dbReference>
<name>A0A9D1R0Y6_9BACT</name>
<dbReference type="PANTHER" id="PTHR42944">
    <property type="entry name" value="ADENINE DNA GLYCOSYLASE"/>
    <property type="match status" value="1"/>
</dbReference>
<dbReference type="GO" id="GO:0046872">
    <property type="term" value="F:metal ion binding"/>
    <property type="evidence" value="ECO:0007669"/>
    <property type="project" value="UniProtKB-KW"/>
</dbReference>
<dbReference type="GO" id="GO:0034039">
    <property type="term" value="F:8-oxo-7,8-dihydroguanine DNA N-glycosylase activity"/>
    <property type="evidence" value="ECO:0007669"/>
    <property type="project" value="TreeGrafter"/>
</dbReference>
<dbReference type="InterPro" id="IPR003651">
    <property type="entry name" value="Endonuclease3_FeS-loop_motif"/>
</dbReference>